<evidence type="ECO:0000256" key="14">
    <source>
        <dbReference type="RuleBase" id="RU004175"/>
    </source>
</evidence>
<feature type="coiled-coil region" evidence="15">
    <location>
        <begin position="272"/>
        <end position="299"/>
    </location>
</feature>
<dbReference type="RefSeq" id="WP_132249565.1">
    <property type="nucleotide sequence ID" value="NZ_SMAL01000001.1"/>
</dbReference>
<sequence>MQIVKIDKNSDISNLVDTLLQRTPNYYDDYIKQVQNIINDVKERKDEALIDFTQRFDQVKLSKNEIKVTEEEIKEAYDKVDSDLLDIVRKAKVKIETYHMKQKQYSWFDSEEKGILLGQKISAVSWAGVYVPGGKAVYPSSVLMNVIPAVVAGVENIVMTTPPGKDGKVNPLTLVVANECGLKDIYKVGGAQAIAALAYGTETIPKVDKIVGPGNIYVALAKKAVYGHVNIDSIAGPSEILILADETANPRYIAADLLSQAEHDELASSILVTDSEEVANKVVEEINALKNELSRKEILEKSLANYGYILLVDSIDEGVKVSNEIAPEHLEIITKEPFMVMTKIKNAGAIFLGEYSPEPLGDYMAGPNHVLPTNGTAKFFSPLGVDDFIKKSSIISYSREALYELHEDIIKFADSEQLTAHAKSIKVRFEDDK</sequence>
<feature type="binding site" evidence="8 11">
    <location>
        <position position="192"/>
    </location>
    <ligand>
        <name>NAD(+)</name>
        <dbReference type="ChEBI" id="CHEBI:57540"/>
    </ligand>
</feature>
<evidence type="ECO:0000256" key="1">
    <source>
        <dbReference type="ARBA" id="ARBA00003850"/>
    </source>
</evidence>
<dbReference type="AlphaFoldDB" id="A0A4R3MTI2"/>
<keyword evidence="6 8" id="KW-0560">Oxidoreductase</keyword>
<protein>
    <recommendedName>
        <fullName evidence="3 8">Histidinol dehydrogenase</fullName>
        <shortName evidence="8">HDH</shortName>
        <ecNumber evidence="3 8">1.1.1.23</ecNumber>
    </recommendedName>
</protein>
<dbReference type="FunFam" id="3.40.50.1980:FF:000026">
    <property type="entry name" value="Histidinol dehydrogenase"/>
    <property type="match status" value="1"/>
</dbReference>
<feature type="binding site" evidence="8 12">
    <location>
        <position position="329"/>
    </location>
    <ligand>
        <name>substrate</name>
    </ligand>
</feature>
<keyword evidence="15" id="KW-0175">Coiled coil</keyword>
<evidence type="ECO:0000256" key="3">
    <source>
        <dbReference type="ARBA" id="ARBA00012965"/>
    </source>
</evidence>
<dbReference type="Gene3D" id="3.40.50.1980">
    <property type="entry name" value="Nitrogenase molybdenum iron protein domain"/>
    <property type="match status" value="2"/>
</dbReference>
<dbReference type="PANTHER" id="PTHR21256:SF2">
    <property type="entry name" value="HISTIDINE BIOSYNTHESIS TRIFUNCTIONAL PROTEIN"/>
    <property type="match status" value="1"/>
</dbReference>
<comment type="cofactor">
    <cofactor evidence="8 13">
        <name>Zn(2+)</name>
        <dbReference type="ChEBI" id="CHEBI:29105"/>
    </cofactor>
    <text evidence="8 13">Binds 1 zinc ion per subunit.</text>
</comment>
<dbReference type="Gene3D" id="1.20.5.1300">
    <property type="match status" value="1"/>
</dbReference>
<feature type="coiled-coil region" evidence="15">
    <location>
        <begin position="31"/>
        <end position="79"/>
    </location>
</feature>
<evidence type="ECO:0000256" key="5">
    <source>
        <dbReference type="ARBA" id="ARBA00022833"/>
    </source>
</evidence>
<keyword evidence="8" id="KW-0028">Amino-acid biosynthesis</keyword>
<dbReference type="FunFam" id="3.40.50.1980:FF:000001">
    <property type="entry name" value="Histidinol dehydrogenase"/>
    <property type="match status" value="1"/>
</dbReference>
<feature type="active site" description="Proton acceptor" evidence="8 10">
    <location>
        <position position="328"/>
    </location>
</feature>
<dbReference type="GO" id="GO:0051287">
    <property type="term" value="F:NAD binding"/>
    <property type="evidence" value="ECO:0007669"/>
    <property type="project" value="InterPro"/>
</dbReference>
<dbReference type="GO" id="GO:0000105">
    <property type="term" value="P:L-histidine biosynthetic process"/>
    <property type="evidence" value="ECO:0007669"/>
    <property type="project" value="UniProtKB-UniRule"/>
</dbReference>
<comment type="catalytic activity">
    <reaction evidence="7 8">
        <text>L-histidinol + 2 NAD(+) + H2O = L-histidine + 2 NADH + 3 H(+)</text>
        <dbReference type="Rhea" id="RHEA:20641"/>
        <dbReference type="ChEBI" id="CHEBI:15377"/>
        <dbReference type="ChEBI" id="CHEBI:15378"/>
        <dbReference type="ChEBI" id="CHEBI:57540"/>
        <dbReference type="ChEBI" id="CHEBI:57595"/>
        <dbReference type="ChEBI" id="CHEBI:57699"/>
        <dbReference type="ChEBI" id="CHEBI:57945"/>
        <dbReference type="EC" id="1.1.1.23"/>
    </reaction>
</comment>
<evidence type="ECO:0000256" key="11">
    <source>
        <dbReference type="PIRSR" id="PIRSR000099-2"/>
    </source>
</evidence>
<evidence type="ECO:0000256" key="8">
    <source>
        <dbReference type="HAMAP-Rule" id="MF_01024"/>
    </source>
</evidence>
<dbReference type="EC" id="1.1.1.23" evidence="3 8"/>
<evidence type="ECO:0000256" key="7">
    <source>
        <dbReference type="ARBA" id="ARBA00049489"/>
    </source>
</evidence>
<feature type="active site" description="Proton acceptor" evidence="8 10">
    <location>
        <position position="329"/>
    </location>
</feature>
<keyword evidence="5 8" id="KW-0862">Zinc</keyword>
<evidence type="ECO:0000313" key="17">
    <source>
        <dbReference type="Proteomes" id="UP000294902"/>
    </source>
</evidence>
<dbReference type="InterPro" id="IPR001692">
    <property type="entry name" value="Histidinol_DH_CS"/>
</dbReference>
<feature type="binding site" evidence="8 13">
    <location>
        <position position="260"/>
    </location>
    <ligand>
        <name>Zn(2+)</name>
        <dbReference type="ChEBI" id="CHEBI:29105"/>
    </ligand>
</feature>
<dbReference type="GO" id="GO:0004399">
    <property type="term" value="F:histidinol dehydrogenase activity"/>
    <property type="evidence" value="ECO:0007669"/>
    <property type="project" value="UniProtKB-UniRule"/>
</dbReference>
<proteinExistence type="inferred from homology"/>
<dbReference type="Proteomes" id="UP000294902">
    <property type="component" value="Unassembled WGS sequence"/>
</dbReference>
<dbReference type="PROSITE" id="PS00611">
    <property type="entry name" value="HISOL_DEHYDROGENASE"/>
    <property type="match status" value="1"/>
</dbReference>
<comment type="caution">
    <text evidence="16">The sequence shown here is derived from an EMBL/GenBank/DDBJ whole genome shotgun (WGS) entry which is preliminary data.</text>
</comment>
<keyword evidence="17" id="KW-1185">Reference proteome</keyword>
<dbReference type="InterPro" id="IPR012131">
    <property type="entry name" value="Hstdl_DH"/>
</dbReference>
<evidence type="ECO:0000256" key="2">
    <source>
        <dbReference type="ARBA" id="ARBA00010178"/>
    </source>
</evidence>
<evidence type="ECO:0000256" key="12">
    <source>
        <dbReference type="PIRSR" id="PIRSR000099-3"/>
    </source>
</evidence>
<dbReference type="PRINTS" id="PR00083">
    <property type="entry name" value="HOLDHDRGNASE"/>
</dbReference>
<evidence type="ECO:0000256" key="13">
    <source>
        <dbReference type="PIRSR" id="PIRSR000099-4"/>
    </source>
</evidence>
<dbReference type="PANTHER" id="PTHR21256">
    <property type="entry name" value="HISTIDINOL DEHYDROGENASE HDH"/>
    <property type="match status" value="1"/>
</dbReference>
<keyword evidence="8 11" id="KW-0520">NAD</keyword>
<dbReference type="CDD" id="cd06572">
    <property type="entry name" value="Histidinol_dh"/>
    <property type="match status" value="1"/>
</dbReference>
<comment type="similarity">
    <text evidence="2 8 9 14">Belongs to the histidinol dehydrogenase family.</text>
</comment>
<keyword evidence="4 8" id="KW-0479">Metal-binding</keyword>
<feature type="binding site" evidence="8 13">
    <location>
        <position position="362"/>
    </location>
    <ligand>
        <name>Zn(2+)</name>
        <dbReference type="ChEBI" id="CHEBI:29105"/>
    </ligand>
</feature>
<dbReference type="UniPathway" id="UPA00031">
    <property type="reaction ID" value="UER00014"/>
</dbReference>
<evidence type="ECO:0000256" key="9">
    <source>
        <dbReference type="PIRNR" id="PIRNR000099"/>
    </source>
</evidence>
<evidence type="ECO:0000256" key="4">
    <source>
        <dbReference type="ARBA" id="ARBA00022723"/>
    </source>
</evidence>
<evidence type="ECO:0000256" key="10">
    <source>
        <dbReference type="PIRSR" id="PIRSR000099-1"/>
    </source>
</evidence>
<feature type="binding site" evidence="8 11">
    <location>
        <position position="130"/>
    </location>
    <ligand>
        <name>NAD(+)</name>
        <dbReference type="ChEBI" id="CHEBI:57540"/>
    </ligand>
</feature>
<feature type="binding site" evidence="8 12">
    <location>
        <position position="362"/>
    </location>
    <ligand>
        <name>substrate</name>
    </ligand>
</feature>
<feature type="binding site" evidence="8 12">
    <location>
        <position position="416"/>
    </location>
    <ligand>
        <name>substrate</name>
    </ligand>
</feature>
<dbReference type="HAMAP" id="MF_01024">
    <property type="entry name" value="HisD"/>
    <property type="match status" value="1"/>
</dbReference>
<keyword evidence="8" id="KW-0368">Histidine biosynthesis</keyword>
<dbReference type="InterPro" id="IPR022695">
    <property type="entry name" value="Histidinol_DH_monofunct"/>
</dbReference>
<feature type="binding site" evidence="8 13">
    <location>
        <position position="263"/>
    </location>
    <ligand>
        <name>Zn(2+)</name>
        <dbReference type="ChEBI" id="CHEBI:29105"/>
    </ligand>
</feature>
<dbReference type="Pfam" id="PF00815">
    <property type="entry name" value="Histidinol_dh"/>
    <property type="match status" value="1"/>
</dbReference>
<dbReference type="OrthoDB" id="9805269at2"/>
<comment type="function">
    <text evidence="1 8">Catalyzes the sequential NAD-dependent oxidations of L-histidinol to L-histidinaldehyde and then to L-histidine.</text>
</comment>
<feature type="binding site" evidence="8 12">
    <location>
        <position position="260"/>
    </location>
    <ligand>
        <name>substrate</name>
    </ligand>
</feature>
<name>A0A4R3MTI2_9FIRM</name>
<feature type="binding site" evidence="8 13">
    <location>
        <position position="421"/>
    </location>
    <ligand>
        <name>Zn(2+)</name>
        <dbReference type="ChEBI" id="CHEBI:29105"/>
    </ligand>
</feature>
<dbReference type="EMBL" id="SMAL01000001">
    <property type="protein sequence ID" value="TCT17020.1"/>
    <property type="molecule type" value="Genomic_DNA"/>
</dbReference>
<dbReference type="GO" id="GO:0008270">
    <property type="term" value="F:zinc ion binding"/>
    <property type="evidence" value="ECO:0007669"/>
    <property type="project" value="UniProtKB-UniRule"/>
</dbReference>
<accession>A0A4R3MTI2</accession>
<feature type="binding site" evidence="8 11">
    <location>
        <position position="215"/>
    </location>
    <ligand>
        <name>NAD(+)</name>
        <dbReference type="ChEBI" id="CHEBI:57540"/>
    </ligand>
</feature>
<dbReference type="PIRSF" id="PIRSF000099">
    <property type="entry name" value="Histidinol_dh"/>
    <property type="match status" value="1"/>
</dbReference>
<dbReference type="NCBIfam" id="TIGR00069">
    <property type="entry name" value="hisD"/>
    <property type="match status" value="1"/>
</dbReference>
<feature type="binding site" evidence="8 12">
    <location>
        <position position="238"/>
    </location>
    <ligand>
        <name>substrate</name>
    </ligand>
</feature>
<dbReference type="SUPFAM" id="SSF53720">
    <property type="entry name" value="ALDH-like"/>
    <property type="match status" value="1"/>
</dbReference>
<organism evidence="16 17">
    <name type="scientific">Natranaerovirga pectinivora</name>
    <dbReference type="NCBI Taxonomy" id="682400"/>
    <lineage>
        <taxon>Bacteria</taxon>
        <taxon>Bacillati</taxon>
        <taxon>Bacillota</taxon>
        <taxon>Clostridia</taxon>
        <taxon>Lachnospirales</taxon>
        <taxon>Natranaerovirgaceae</taxon>
        <taxon>Natranaerovirga</taxon>
    </lineage>
</organism>
<comment type="pathway">
    <text evidence="8">Amino-acid biosynthesis; L-histidine biosynthesis; L-histidine from 5-phospho-alpha-D-ribose 1-diphosphate: step 9/9.</text>
</comment>
<feature type="binding site" evidence="8 12">
    <location>
        <position position="263"/>
    </location>
    <ligand>
        <name>substrate</name>
    </ligand>
</feature>
<evidence type="ECO:0000313" key="16">
    <source>
        <dbReference type="EMBL" id="TCT17020.1"/>
    </source>
</evidence>
<dbReference type="GO" id="GO:0005829">
    <property type="term" value="C:cytosol"/>
    <property type="evidence" value="ECO:0007669"/>
    <property type="project" value="TreeGrafter"/>
</dbReference>
<feature type="binding site" evidence="8 12">
    <location>
        <position position="421"/>
    </location>
    <ligand>
        <name>substrate</name>
    </ligand>
</feature>
<evidence type="ECO:0000256" key="15">
    <source>
        <dbReference type="SAM" id="Coils"/>
    </source>
</evidence>
<reference evidence="16 17" key="1">
    <citation type="submission" date="2019-03" db="EMBL/GenBank/DDBJ databases">
        <title>Genomic Encyclopedia of Type Strains, Phase IV (KMG-IV): sequencing the most valuable type-strain genomes for metagenomic binning, comparative biology and taxonomic classification.</title>
        <authorList>
            <person name="Goeker M."/>
        </authorList>
    </citation>
    <scope>NUCLEOTIDE SEQUENCE [LARGE SCALE GENOMIC DNA]</scope>
    <source>
        <strain evidence="16 17">DSM 24629</strain>
    </source>
</reference>
<gene>
    <name evidence="8" type="primary">hisD</name>
    <name evidence="16" type="ORF">EDC18_101316</name>
</gene>
<evidence type="ECO:0000256" key="6">
    <source>
        <dbReference type="ARBA" id="ARBA00023002"/>
    </source>
</evidence>
<dbReference type="InterPro" id="IPR016161">
    <property type="entry name" value="Ald_DH/histidinol_DH"/>
</dbReference>